<dbReference type="AlphaFoldDB" id="A0A2C8ZTC6"/>
<gene>
    <name evidence="1" type="ORF">SAMN06296378_1845</name>
</gene>
<evidence type="ECO:0000313" key="2">
    <source>
        <dbReference type="Proteomes" id="UP000219440"/>
    </source>
</evidence>
<protein>
    <recommendedName>
        <fullName evidence="3">DUF2971 domain-containing protein</fullName>
    </recommendedName>
</protein>
<dbReference type="OrthoDB" id="1095921at2"/>
<accession>A0A2C8ZTC6</accession>
<organism evidence="1 2">
    <name type="scientific">Salinibacterium xinjiangense</name>
    <dbReference type="NCBI Taxonomy" id="386302"/>
    <lineage>
        <taxon>Bacteria</taxon>
        <taxon>Bacillati</taxon>
        <taxon>Actinomycetota</taxon>
        <taxon>Actinomycetes</taxon>
        <taxon>Micrococcales</taxon>
        <taxon>Microbacteriaceae</taxon>
        <taxon>Salinibacterium</taxon>
    </lineage>
</organism>
<dbReference type="RefSeq" id="WP_097060971.1">
    <property type="nucleotide sequence ID" value="NZ_BMLC01000005.1"/>
</dbReference>
<reference evidence="1 2" key="1">
    <citation type="submission" date="2017-09" db="EMBL/GenBank/DDBJ databases">
        <authorList>
            <person name="Ehlers B."/>
            <person name="Leendertz F.H."/>
        </authorList>
    </citation>
    <scope>NUCLEOTIDE SEQUENCE [LARGE SCALE GENOMIC DNA]</scope>
    <source>
        <strain evidence="1 2">CGMCC 1.05381</strain>
    </source>
</reference>
<proteinExistence type="predicted"/>
<name>A0A2C8ZTC6_9MICO</name>
<sequence>MIDRRLREPWLAPSDYPEQRRGENFDEAWHYTDEAGLRGILASKSLWASSHRALNDTSEISFGVSAVRAAWEQSVPRLVKGIPVDLISSWLDEVESLANTLEFFFVSATIHGDSLEHWKFYASGDKPGLAIGFAPDAEFRILAPPGSPQLFQPDYIPTLYWRQIQYGNFDLDWTERVDNKIWETISFALGWYSNLAAGRVSDEKRMQNALAYVYLATVAAIKHVAFAHENEIRIIAVEPPFPNLAQTGNGKYGAKRFMPLVAASEELVNYSSFERRKLPITSVRVGPGEGAIERERTARTLLNDAGLESVPVLRSSIPFR</sequence>
<keyword evidence="2" id="KW-1185">Reference proteome</keyword>
<dbReference type="Proteomes" id="UP000219440">
    <property type="component" value="Unassembled WGS sequence"/>
</dbReference>
<dbReference type="EMBL" id="OCST01000004">
    <property type="protein sequence ID" value="SOE68823.1"/>
    <property type="molecule type" value="Genomic_DNA"/>
</dbReference>
<evidence type="ECO:0008006" key="3">
    <source>
        <dbReference type="Google" id="ProtNLM"/>
    </source>
</evidence>
<evidence type="ECO:0000313" key="1">
    <source>
        <dbReference type="EMBL" id="SOE68823.1"/>
    </source>
</evidence>